<dbReference type="EMBL" id="ACHB01000091">
    <property type="protein sequence ID" value="EEI90365.1"/>
    <property type="molecule type" value="Genomic_DNA"/>
</dbReference>
<reference evidence="1 2" key="1">
    <citation type="submission" date="2009-01" db="EMBL/GenBank/DDBJ databases">
        <authorList>
            <person name="Qin X."/>
            <person name="Bachman B."/>
            <person name="Battles P."/>
            <person name="Bell A."/>
            <person name="Bess C."/>
            <person name="Bickham C."/>
            <person name="Chaboub L."/>
            <person name="Chen D."/>
            <person name="Coyle M."/>
            <person name="Deiros D.R."/>
            <person name="Dinh H."/>
            <person name="Forbes L."/>
            <person name="Fowler G."/>
            <person name="Francisco L."/>
            <person name="Fu Q."/>
            <person name="Gubbala S."/>
            <person name="Hale W."/>
            <person name="Han Y."/>
            <person name="Hemphill L."/>
            <person name="Highlander S.K."/>
            <person name="Hirani K."/>
            <person name="Hogues M."/>
            <person name="Jackson L."/>
            <person name="Jakkamsetti A."/>
            <person name="Javaid M."/>
            <person name="Jiang H."/>
            <person name="Korchina V."/>
            <person name="Kovar C."/>
            <person name="Lara F."/>
            <person name="Lee S."/>
            <person name="Mata R."/>
            <person name="Mathew T."/>
            <person name="Moen C."/>
            <person name="Morales K."/>
            <person name="Munidasa M."/>
            <person name="Nazareth L."/>
            <person name="Ngo R."/>
            <person name="Nguyen L."/>
            <person name="Okwuonu G."/>
            <person name="Ongeri F."/>
            <person name="Patil S."/>
            <person name="Petrosino J."/>
            <person name="Pham C."/>
            <person name="Pham P."/>
            <person name="Pu L.-L."/>
            <person name="Puazo M."/>
            <person name="Raj R."/>
            <person name="Reid J."/>
            <person name="Rouhana J."/>
            <person name="Saada N."/>
            <person name="Shang Y."/>
            <person name="Simmons D."/>
            <person name="Thornton R."/>
            <person name="Warren J."/>
            <person name="Weissenberger G."/>
            <person name="Zhang J."/>
            <person name="Zhang L."/>
            <person name="Zhou C."/>
            <person name="Zhu D."/>
            <person name="Muzny D."/>
            <person name="Worley K."/>
            <person name="Gibbs R."/>
        </authorList>
    </citation>
    <scope>NUCLEOTIDE SEQUENCE [LARGE SCALE GENOMIC DNA]</scope>
    <source>
        <strain evidence="1 2">ATCC 33300</strain>
    </source>
</reference>
<evidence type="ECO:0000313" key="1">
    <source>
        <dbReference type="EMBL" id="EEI90365.1"/>
    </source>
</evidence>
<comment type="caution">
    <text evidence="1">The sequence shown here is derived from an EMBL/GenBank/DDBJ whole genome shotgun (WGS) entry which is preliminary data.</text>
</comment>
<dbReference type="HOGENOM" id="CLU_3317182_0_0_10"/>
<dbReference type="Proteomes" id="UP000006241">
    <property type="component" value="Unassembled WGS sequence"/>
</dbReference>
<evidence type="ECO:0000313" key="2">
    <source>
        <dbReference type="Proteomes" id="UP000006241"/>
    </source>
</evidence>
<organism evidence="1 2">
    <name type="scientific">Sphingobacterium spiritivorum ATCC 33300</name>
    <dbReference type="NCBI Taxonomy" id="525372"/>
    <lineage>
        <taxon>Bacteria</taxon>
        <taxon>Pseudomonadati</taxon>
        <taxon>Bacteroidota</taxon>
        <taxon>Sphingobacteriia</taxon>
        <taxon>Sphingobacteriales</taxon>
        <taxon>Sphingobacteriaceae</taxon>
        <taxon>Sphingobacterium</taxon>
    </lineage>
</organism>
<sequence>MKQKYFFNKLYQFKKFVFFVALFVKTTIDDFLQQAIITM</sequence>
<name>C2G2Z6_SPHSI</name>
<dbReference type="AlphaFoldDB" id="C2G2Z6"/>
<accession>C2G2Z6</accession>
<protein>
    <submittedName>
        <fullName evidence="1">Uncharacterized protein</fullName>
    </submittedName>
</protein>
<proteinExistence type="predicted"/>
<gene>
    <name evidence="1" type="ORF">HMPREF0765_3952</name>
</gene>